<dbReference type="Gene3D" id="3.90.1150.10">
    <property type="entry name" value="Aspartate Aminotransferase, domain 1"/>
    <property type="match status" value="1"/>
</dbReference>
<name>A0ABS5U5B9_9BACT</name>
<dbReference type="Proteomes" id="UP000784128">
    <property type="component" value="Unassembled WGS sequence"/>
</dbReference>
<accession>A0ABS5U5B9</accession>
<dbReference type="InterPro" id="IPR000653">
    <property type="entry name" value="DegT/StrS_aminotransferase"/>
</dbReference>
<comment type="caution">
    <text evidence="4">The sequence shown here is derived from an EMBL/GenBank/DDBJ whole genome shotgun (WGS) entry which is preliminary data.</text>
</comment>
<organism evidence="4 5">
    <name type="scientific">Pelotalea chapellei</name>
    <dbReference type="NCBI Taxonomy" id="44671"/>
    <lineage>
        <taxon>Bacteria</taxon>
        <taxon>Pseudomonadati</taxon>
        <taxon>Thermodesulfobacteriota</taxon>
        <taxon>Desulfuromonadia</taxon>
        <taxon>Geobacterales</taxon>
        <taxon>Geobacteraceae</taxon>
        <taxon>Pelotalea</taxon>
    </lineage>
</organism>
<protein>
    <submittedName>
        <fullName evidence="4">DegT/DnrJ/EryC1/StrS family aminotransferase</fullName>
    </submittedName>
</protein>
<dbReference type="InterPro" id="IPR015421">
    <property type="entry name" value="PyrdxlP-dep_Trfase_major"/>
</dbReference>
<sequence length="485" mass="53270">MIPIAKPLLGEEEAAAAREVIMSGWLTQGPKVAEFEAAFAAYVGAPHACAVSSCTTALHLALLVAGVKPGDVVITVSHSFIATANSIRYCFAEPVFIDIDPMTYNMSPGLLRKCLTEECESRDGVLYYRNAARLAVGESPLRAFYPDESGKKPTSNLKNSGCSKIVRSSQPETAPRRRSSATSHKVAFEDGGEMAVFQQPARAGRVAAIMPVHQMGMPCDIAAITEIAAAFGLPVVEDAACAAGSEIRTRDGWERIGRPHGDLACFSFHPRKIVAIGDGGMITTRNPEYDRQLRLLRQHGMSIPDTVRHSAQQVVFEEYVTTGFNYRMTDLQAAIGIEQLKKLPSFVEERRQIADWYRDRMRAIPWLQPLQDTSDCRTNWQSYPVRVLAHSPVSRDGLMQQLLDRGIASRRGIMNAHQEPPYAGSVSQPEAEKARDDVIMLPMFNGMKEDQVEEIIKGAAHVQKIVSFPIRGEFPRSSAVGSGNQ</sequence>
<proteinExistence type="inferred from homology"/>
<dbReference type="InterPro" id="IPR015422">
    <property type="entry name" value="PyrdxlP-dep_Trfase_small"/>
</dbReference>
<dbReference type="EMBL" id="JAHDYS010000003">
    <property type="protein sequence ID" value="MBT1070853.1"/>
    <property type="molecule type" value="Genomic_DNA"/>
</dbReference>
<keyword evidence="5" id="KW-1185">Reference proteome</keyword>
<dbReference type="PANTHER" id="PTHR30244:SF34">
    <property type="entry name" value="DTDP-4-AMINO-4,6-DIDEOXYGALACTOSE TRANSAMINASE"/>
    <property type="match status" value="1"/>
</dbReference>
<evidence type="ECO:0000256" key="3">
    <source>
        <dbReference type="SAM" id="MobiDB-lite"/>
    </source>
</evidence>
<feature type="region of interest" description="Disordered" evidence="3">
    <location>
        <begin position="146"/>
        <end position="184"/>
    </location>
</feature>
<dbReference type="Gene3D" id="3.40.640.10">
    <property type="entry name" value="Type I PLP-dependent aspartate aminotransferase-like (Major domain)"/>
    <property type="match status" value="1"/>
</dbReference>
<evidence type="ECO:0000313" key="4">
    <source>
        <dbReference type="EMBL" id="MBT1070853.1"/>
    </source>
</evidence>
<dbReference type="PANTHER" id="PTHR30244">
    <property type="entry name" value="TRANSAMINASE"/>
    <property type="match status" value="1"/>
</dbReference>
<keyword evidence="4" id="KW-0032">Aminotransferase</keyword>
<dbReference type="CDD" id="cd00616">
    <property type="entry name" value="AHBA_syn"/>
    <property type="match status" value="1"/>
</dbReference>
<keyword evidence="2" id="KW-0663">Pyridoxal phosphate</keyword>
<feature type="compositionally biased region" description="Polar residues" evidence="3">
    <location>
        <begin position="152"/>
        <end position="172"/>
    </location>
</feature>
<evidence type="ECO:0000313" key="5">
    <source>
        <dbReference type="Proteomes" id="UP000784128"/>
    </source>
</evidence>
<evidence type="ECO:0000256" key="1">
    <source>
        <dbReference type="ARBA" id="ARBA00037999"/>
    </source>
</evidence>
<evidence type="ECO:0000256" key="2">
    <source>
        <dbReference type="RuleBase" id="RU004508"/>
    </source>
</evidence>
<dbReference type="GO" id="GO:0008483">
    <property type="term" value="F:transaminase activity"/>
    <property type="evidence" value="ECO:0007669"/>
    <property type="project" value="UniProtKB-KW"/>
</dbReference>
<dbReference type="SUPFAM" id="SSF53383">
    <property type="entry name" value="PLP-dependent transferases"/>
    <property type="match status" value="2"/>
</dbReference>
<dbReference type="RefSeq" id="WP_214296572.1">
    <property type="nucleotide sequence ID" value="NZ_JAHDYS010000003.1"/>
</dbReference>
<reference evidence="4 5" key="1">
    <citation type="submission" date="2021-05" db="EMBL/GenBank/DDBJ databases">
        <title>The draft genome of Geobacter chapellei DSM 13688.</title>
        <authorList>
            <person name="Xu Z."/>
            <person name="Masuda Y."/>
            <person name="Itoh H."/>
            <person name="Senoo K."/>
        </authorList>
    </citation>
    <scope>NUCLEOTIDE SEQUENCE [LARGE SCALE GENOMIC DNA]</scope>
    <source>
        <strain evidence="4 5">DSM 13688</strain>
    </source>
</reference>
<dbReference type="InterPro" id="IPR015424">
    <property type="entry name" value="PyrdxlP-dep_Trfase"/>
</dbReference>
<keyword evidence="4" id="KW-0808">Transferase</keyword>
<comment type="similarity">
    <text evidence="1 2">Belongs to the DegT/DnrJ/EryC1 family.</text>
</comment>
<dbReference type="Pfam" id="PF01041">
    <property type="entry name" value="DegT_DnrJ_EryC1"/>
    <property type="match status" value="2"/>
</dbReference>
<gene>
    <name evidence="4" type="ORF">KJB30_03575</name>
</gene>